<evidence type="ECO:0000313" key="2">
    <source>
        <dbReference type="Proteomes" id="UP001162164"/>
    </source>
</evidence>
<accession>A0ABQ9J1D8</accession>
<keyword evidence="2" id="KW-1185">Reference proteome</keyword>
<gene>
    <name evidence="1" type="ORF">NQ317_006550</name>
</gene>
<protein>
    <submittedName>
        <fullName evidence="1">Uncharacterized protein</fullName>
    </submittedName>
</protein>
<dbReference type="EMBL" id="JAPWTJ010001518">
    <property type="protein sequence ID" value="KAJ8971163.1"/>
    <property type="molecule type" value="Genomic_DNA"/>
</dbReference>
<dbReference type="PANTHER" id="PTHR31511:SF12">
    <property type="entry name" value="RHO TERMINATION FACTOR N-TERMINAL DOMAIN-CONTAINING PROTEIN"/>
    <property type="match status" value="1"/>
</dbReference>
<evidence type="ECO:0000313" key="1">
    <source>
        <dbReference type="EMBL" id="KAJ8971163.1"/>
    </source>
</evidence>
<proteinExistence type="predicted"/>
<reference evidence="1" key="1">
    <citation type="journal article" date="2023" name="Insect Mol. Biol.">
        <title>Genome sequencing provides insights into the evolution of gene families encoding plant cell wall-degrading enzymes in longhorned beetles.</title>
        <authorList>
            <person name="Shin N.R."/>
            <person name="Okamura Y."/>
            <person name="Kirsch R."/>
            <person name="Pauchet Y."/>
        </authorList>
    </citation>
    <scope>NUCLEOTIDE SEQUENCE</scope>
    <source>
        <strain evidence="1">MMC_N1</strain>
    </source>
</reference>
<name>A0ABQ9J1D8_9CUCU</name>
<dbReference type="Proteomes" id="UP001162164">
    <property type="component" value="Unassembled WGS sequence"/>
</dbReference>
<sequence length="208" mass="24098">KLTSLQRKSNIRICSAYRTISSEGVGVIAGVPPIEFLIKERKEKYGGLDGKTARANLLERWQAKWRNGKKISLEKYKLDPAHYYTAPGLSWDSMLKLTEIELELLTDIDIIHFFKKGIRGGISQCSERKHIANNRFLPNYDANEPTSFISYLDATNFHGLVVTHIHRALKFKQSRWMKKYIDLNTDLRNKATNKFEKNQFKLMTNSVF</sequence>
<feature type="non-terminal residue" evidence="1">
    <location>
        <position position="1"/>
    </location>
</feature>
<comment type="caution">
    <text evidence="1">The sequence shown here is derived from an EMBL/GenBank/DDBJ whole genome shotgun (WGS) entry which is preliminary data.</text>
</comment>
<feature type="non-terminal residue" evidence="1">
    <location>
        <position position="208"/>
    </location>
</feature>
<dbReference type="SUPFAM" id="SSF56672">
    <property type="entry name" value="DNA/RNA polymerases"/>
    <property type="match status" value="1"/>
</dbReference>
<organism evidence="1 2">
    <name type="scientific">Molorchus minor</name>
    <dbReference type="NCBI Taxonomy" id="1323400"/>
    <lineage>
        <taxon>Eukaryota</taxon>
        <taxon>Metazoa</taxon>
        <taxon>Ecdysozoa</taxon>
        <taxon>Arthropoda</taxon>
        <taxon>Hexapoda</taxon>
        <taxon>Insecta</taxon>
        <taxon>Pterygota</taxon>
        <taxon>Neoptera</taxon>
        <taxon>Endopterygota</taxon>
        <taxon>Coleoptera</taxon>
        <taxon>Polyphaga</taxon>
        <taxon>Cucujiformia</taxon>
        <taxon>Chrysomeloidea</taxon>
        <taxon>Cerambycidae</taxon>
        <taxon>Lamiinae</taxon>
        <taxon>Monochamini</taxon>
        <taxon>Molorchus</taxon>
    </lineage>
</organism>
<dbReference type="PANTHER" id="PTHR31511">
    <property type="entry name" value="PROTEIN CBG23764"/>
    <property type="match status" value="1"/>
</dbReference>
<dbReference type="InterPro" id="IPR043502">
    <property type="entry name" value="DNA/RNA_pol_sf"/>
</dbReference>